<reference evidence="2 3" key="1">
    <citation type="submission" date="2020-08" db="EMBL/GenBank/DDBJ databases">
        <title>Genomic Encyclopedia of Archaeal and Bacterial Type Strains, Phase II (KMG-II): from individual species to whole genera.</title>
        <authorList>
            <person name="Goeker M."/>
        </authorList>
    </citation>
    <scope>NUCLEOTIDE SEQUENCE [LARGE SCALE GENOMIC DNA]</scope>
    <source>
        <strain evidence="2 3">DSM 43850</strain>
    </source>
</reference>
<dbReference type="InterPro" id="IPR014710">
    <property type="entry name" value="RmlC-like_jellyroll"/>
</dbReference>
<dbReference type="Pfam" id="PF07883">
    <property type="entry name" value="Cupin_2"/>
    <property type="match status" value="1"/>
</dbReference>
<dbReference type="InterPro" id="IPR013096">
    <property type="entry name" value="Cupin_2"/>
</dbReference>
<dbReference type="PANTHER" id="PTHR36440">
    <property type="entry name" value="PUTATIVE (AFU_ORTHOLOGUE AFUA_8G07350)-RELATED"/>
    <property type="match status" value="1"/>
</dbReference>
<dbReference type="RefSeq" id="WP_025354882.1">
    <property type="nucleotide sequence ID" value="NZ_BAAABQ010000054.1"/>
</dbReference>
<evidence type="ECO:0000259" key="1">
    <source>
        <dbReference type="Pfam" id="PF07883"/>
    </source>
</evidence>
<protein>
    <submittedName>
        <fullName evidence="2">Cupin superfamily protein</fullName>
    </submittedName>
</protein>
<dbReference type="InterPro" id="IPR011051">
    <property type="entry name" value="RmlC_Cupin_sf"/>
</dbReference>
<proteinExistence type="predicted"/>
<dbReference type="Gene3D" id="2.60.120.10">
    <property type="entry name" value="Jelly Rolls"/>
    <property type="match status" value="1"/>
</dbReference>
<evidence type="ECO:0000313" key="3">
    <source>
        <dbReference type="Proteomes" id="UP000517916"/>
    </source>
</evidence>
<dbReference type="Proteomes" id="UP000517916">
    <property type="component" value="Unassembled WGS sequence"/>
</dbReference>
<dbReference type="SUPFAM" id="SSF51182">
    <property type="entry name" value="RmlC-like cupins"/>
    <property type="match status" value="1"/>
</dbReference>
<evidence type="ECO:0000313" key="2">
    <source>
        <dbReference type="EMBL" id="MBA8930323.1"/>
    </source>
</evidence>
<accession>A0ABR6BU20</accession>
<dbReference type="InterPro" id="IPR053146">
    <property type="entry name" value="QDO-like"/>
</dbReference>
<dbReference type="EMBL" id="JACJID010000006">
    <property type="protein sequence ID" value="MBA8930323.1"/>
    <property type="molecule type" value="Genomic_DNA"/>
</dbReference>
<sequence length="151" mass="16240">MSVFVKQDWDAEDLPAIGGNYRIRLSGADTGGRLAIVEQWLAPGALGAAPHVHHGHEEDFVVLDGEITFDVVQDGKRSSEVVGAGGSVAVPRGAGHGFRNEGSTAARCLVVFTPAGYEDYFREVSRLVANGHQPSNEELNELRAQFRTEPV</sequence>
<feature type="domain" description="Cupin type-2" evidence="1">
    <location>
        <begin position="41"/>
        <end position="112"/>
    </location>
</feature>
<gene>
    <name evidence="2" type="ORF">BC739_007556</name>
</gene>
<name>A0ABR6BU20_9PSEU</name>
<organism evidence="2 3">
    <name type="scientific">Kutzneria viridogrisea</name>
    <dbReference type="NCBI Taxonomy" id="47990"/>
    <lineage>
        <taxon>Bacteria</taxon>
        <taxon>Bacillati</taxon>
        <taxon>Actinomycetota</taxon>
        <taxon>Actinomycetes</taxon>
        <taxon>Pseudonocardiales</taxon>
        <taxon>Pseudonocardiaceae</taxon>
        <taxon>Kutzneria</taxon>
    </lineage>
</organism>
<keyword evidence="3" id="KW-1185">Reference proteome</keyword>
<dbReference type="PANTHER" id="PTHR36440:SF1">
    <property type="entry name" value="PUTATIVE (AFU_ORTHOLOGUE AFUA_8G07350)-RELATED"/>
    <property type="match status" value="1"/>
</dbReference>
<comment type="caution">
    <text evidence="2">The sequence shown here is derived from an EMBL/GenBank/DDBJ whole genome shotgun (WGS) entry which is preliminary data.</text>
</comment>